<evidence type="ECO:0000256" key="12">
    <source>
        <dbReference type="ARBA" id="ARBA00022989"/>
    </source>
</evidence>
<keyword evidence="8 17" id="KW-0812">Transmembrane</keyword>
<comment type="subcellular location">
    <subcellularLocation>
        <location evidence="2">Mitochondrion inner membrane</location>
        <topology evidence="2">Single-pass membrane protein</topology>
    </subcellularLocation>
</comment>
<evidence type="ECO:0000256" key="1">
    <source>
        <dbReference type="ARBA" id="ARBA00003195"/>
    </source>
</evidence>
<accession>A0A8J8WME3</accession>
<proteinExistence type="inferred from homology"/>
<keyword evidence="12 17" id="KW-1133">Transmembrane helix</keyword>
<keyword evidence="7" id="KW-0679">Respiratory chain</keyword>
<dbReference type="SUPFAM" id="SSF158615">
    <property type="entry name" value="RbcX-like"/>
    <property type="match status" value="1"/>
</dbReference>
<evidence type="ECO:0000256" key="3">
    <source>
        <dbReference type="ARBA" id="ARBA00007152"/>
    </source>
</evidence>
<gene>
    <name evidence="18" type="primary">NDUFB5</name>
    <name evidence="18" type="ORF">GWK47_027727</name>
</gene>
<feature type="transmembrane region" description="Helical" evidence="17">
    <location>
        <begin position="55"/>
        <end position="77"/>
    </location>
</feature>
<keyword evidence="13" id="KW-0496">Mitochondrion</keyword>
<evidence type="ECO:0000256" key="15">
    <source>
        <dbReference type="ARBA" id="ARBA00032395"/>
    </source>
</evidence>
<keyword evidence="19" id="KW-1185">Reference proteome</keyword>
<keyword evidence="6" id="KW-0813">Transport</keyword>
<keyword evidence="10" id="KW-0809">Transit peptide</keyword>
<evidence type="ECO:0000256" key="13">
    <source>
        <dbReference type="ARBA" id="ARBA00023128"/>
    </source>
</evidence>
<dbReference type="PANTHER" id="PTHR13178:SF0">
    <property type="entry name" value="NADH DEHYDROGENASE [UBIQUINONE] 1 BETA SUBCOMPLEX SUBUNIT 5, MITOCHONDRIAL"/>
    <property type="match status" value="1"/>
</dbReference>
<dbReference type="AlphaFoldDB" id="A0A8J8WME3"/>
<dbReference type="InterPro" id="IPR019173">
    <property type="entry name" value="NADH_UbQ_OxRdtase_B5_su"/>
</dbReference>
<evidence type="ECO:0000256" key="11">
    <source>
        <dbReference type="ARBA" id="ARBA00022982"/>
    </source>
</evidence>
<comment type="similarity">
    <text evidence="3">Belongs to the complex I NDUFB5 subunit family.</text>
</comment>
<dbReference type="OrthoDB" id="9995605at2759"/>
<evidence type="ECO:0000256" key="8">
    <source>
        <dbReference type="ARBA" id="ARBA00022692"/>
    </source>
</evidence>
<dbReference type="EMBL" id="JACEEZ010026431">
    <property type="protein sequence ID" value="KAG0692825.1"/>
    <property type="molecule type" value="Genomic_DNA"/>
</dbReference>
<sequence>MAILSRLCSSLGALKSLPRGAPALTTIQRSMSGGGPRTMNITASRWQWHKFKDMLHFYFMLGAIPLSTLAFAVNIFIGPAKLAPIAEDYTPHHWEYYSHPIQRFLSRYVYNSHQQDYEKYLHYLYEENEKKQMRLIEKRVKELMQTREDSQAYYYRPILTKYHKMVREEYEQMRHERGF</sequence>
<evidence type="ECO:0000256" key="14">
    <source>
        <dbReference type="ARBA" id="ARBA00023136"/>
    </source>
</evidence>
<keyword evidence="9" id="KW-0999">Mitochondrion inner membrane</keyword>
<evidence type="ECO:0000256" key="5">
    <source>
        <dbReference type="ARBA" id="ARBA00015175"/>
    </source>
</evidence>
<comment type="caution">
    <text evidence="18">The sequence shown here is derived from an EMBL/GenBank/DDBJ whole genome shotgun (WGS) entry which is preliminary data.</text>
</comment>
<organism evidence="18 19">
    <name type="scientific">Chionoecetes opilio</name>
    <name type="common">Atlantic snow crab</name>
    <name type="synonym">Cancer opilio</name>
    <dbReference type="NCBI Taxonomy" id="41210"/>
    <lineage>
        <taxon>Eukaryota</taxon>
        <taxon>Metazoa</taxon>
        <taxon>Ecdysozoa</taxon>
        <taxon>Arthropoda</taxon>
        <taxon>Crustacea</taxon>
        <taxon>Multicrustacea</taxon>
        <taxon>Malacostraca</taxon>
        <taxon>Eumalacostraca</taxon>
        <taxon>Eucarida</taxon>
        <taxon>Decapoda</taxon>
        <taxon>Pleocyemata</taxon>
        <taxon>Brachyura</taxon>
        <taxon>Eubrachyura</taxon>
        <taxon>Majoidea</taxon>
        <taxon>Majidae</taxon>
        <taxon>Chionoecetes</taxon>
    </lineage>
</organism>
<comment type="function">
    <text evidence="1">Accessory subunit of the mitochondrial membrane respiratory chain NADH dehydrogenase (Complex I), that is believed not to be involved in catalysis. Complex I functions in the transfer of electrons from NADH to the respiratory chain. The immediate electron acceptor for the enzyme is believed to be ubiquinone.</text>
</comment>
<keyword evidence="14 17" id="KW-0472">Membrane</keyword>
<evidence type="ECO:0000313" key="18">
    <source>
        <dbReference type="EMBL" id="KAG0692825.1"/>
    </source>
</evidence>
<dbReference type="Pfam" id="PF09781">
    <property type="entry name" value="NDUF_B5"/>
    <property type="match status" value="1"/>
</dbReference>
<evidence type="ECO:0000256" key="4">
    <source>
        <dbReference type="ARBA" id="ARBA00011533"/>
    </source>
</evidence>
<evidence type="ECO:0000256" key="10">
    <source>
        <dbReference type="ARBA" id="ARBA00022946"/>
    </source>
</evidence>
<name>A0A8J8WME3_CHIOP</name>
<evidence type="ECO:0000256" key="9">
    <source>
        <dbReference type="ARBA" id="ARBA00022792"/>
    </source>
</evidence>
<evidence type="ECO:0000256" key="6">
    <source>
        <dbReference type="ARBA" id="ARBA00022448"/>
    </source>
</evidence>
<evidence type="ECO:0000256" key="2">
    <source>
        <dbReference type="ARBA" id="ARBA00004434"/>
    </source>
</evidence>
<evidence type="ECO:0000256" key="16">
    <source>
        <dbReference type="ARBA" id="ARBA00032550"/>
    </source>
</evidence>
<dbReference type="InterPro" id="IPR038052">
    <property type="entry name" value="Chaperonin_RbcX_sf"/>
</dbReference>
<evidence type="ECO:0000256" key="7">
    <source>
        <dbReference type="ARBA" id="ARBA00022660"/>
    </source>
</evidence>
<evidence type="ECO:0000313" key="19">
    <source>
        <dbReference type="Proteomes" id="UP000770661"/>
    </source>
</evidence>
<evidence type="ECO:0000256" key="17">
    <source>
        <dbReference type="SAM" id="Phobius"/>
    </source>
</evidence>
<dbReference type="Proteomes" id="UP000770661">
    <property type="component" value="Unassembled WGS sequence"/>
</dbReference>
<dbReference type="PANTHER" id="PTHR13178">
    <property type="entry name" value="NADH-UBIQUINONE OXIDOREDUCTASE SGDH SUBUNIT"/>
    <property type="match status" value="1"/>
</dbReference>
<dbReference type="GO" id="GO:0005743">
    <property type="term" value="C:mitochondrial inner membrane"/>
    <property type="evidence" value="ECO:0007669"/>
    <property type="project" value="UniProtKB-SubCell"/>
</dbReference>
<reference evidence="18" key="1">
    <citation type="submission" date="2020-07" db="EMBL/GenBank/DDBJ databases">
        <title>The High-quality genome of the commercially important snow crab, Chionoecetes opilio.</title>
        <authorList>
            <person name="Jeong J.-H."/>
            <person name="Ryu S."/>
        </authorList>
    </citation>
    <scope>NUCLEOTIDE SEQUENCE</scope>
    <source>
        <strain evidence="18">MADBK_172401_WGS</strain>
        <tissue evidence="18">Digestive gland</tissue>
    </source>
</reference>
<keyword evidence="11" id="KW-0249">Electron transport</keyword>
<comment type="subunit">
    <text evidence="4">Complex I is composed of 45 different subunits.</text>
</comment>
<protein>
    <recommendedName>
        <fullName evidence="5">NADH dehydrogenase [ubiquinone] 1 beta subcomplex subunit 5, mitochondrial</fullName>
    </recommendedName>
    <alternativeName>
        <fullName evidence="16">Complex I-SGDH</fullName>
    </alternativeName>
    <alternativeName>
        <fullName evidence="15">NADH-ubiquinone oxidoreductase SGDH subunit</fullName>
    </alternativeName>
</protein>